<evidence type="ECO:0000256" key="3">
    <source>
        <dbReference type="ARBA" id="ARBA00022452"/>
    </source>
</evidence>
<name>A0ABW2DKH7_9BACT</name>
<comment type="similarity">
    <text evidence="7">Belongs to the TonB-dependent receptor family.</text>
</comment>
<dbReference type="InterPro" id="IPR037066">
    <property type="entry name" value="Plug_dom_sf"/>
</dbReference>
<dbReference type="NCBIfam" id="TIGR04056">
    <property type="entry name" value="OMP_RagA_SusC"/>
    <property type="match status" value="1"/>
</dbReference>
<gene>
    <name evidence="10" type="ORF">ACFQHR_05640</name>
</gene>
<keyword evidence="11" id="KW-1185">Reference proteome</keyword>
<dbReference type="Gene3D" id="2.40.170.20">
    <property type="entry name" value="TonB-dependent receptor, beta-barrel domain"/>
    <property type="match status" value="1"/>
</dbReference>
<reference evidence="11" key="1">
    <citation type="journal article" date="2019" name="Int. J. Syst. Evol. Microbiol.">
        <title>The Global Catalogue of Microorganisms (GCM) 10K type strain sequencing project: providing services to taxonomists for standard genome sequencing and annotation.</title>
        <authorList>
            <consortium name="The Broad Institute Genomics Platform"/>
            <consortium name="The Broad Institute Genome Sequencing Center for Infectious Disease"/>
            <person name="Wu L."/>
            <person name="Ma J."/>
        </authorList>
    </citation>
    <scope>NUCLEOTIDE SEQUENCE [LARGE SCALE GENOMIC DNA]</scope>
    <source>
        <strain evidence="11">CGMCC 4.7393</strain>
    </source>
</reference>
<dbReference type="InterPro" id="IPR018247">
    <property type="entry name" value="EF_Hand_1_Ca_BS"/>
</dbReference>
<evidence type="ECO:0000256" key="1">
    <source>
        <dbReference type="ARBA" id="ARBA00004571"/>
    </source>
</evidence>
<dbReference type="SUPFAM" id="SSF49464">
    <property type="entry name" value="Carboxypeptidase regulatory domain-like"/>
    <property type="match status" value="1"/>
</dbReference>
<dbReference type="InterPro" id="IPR039426">
    <property type="entry name" value="TonB-dep_rcpt-like"/>
</dbReference>
<comment type="caution">
    <text evidence="10">The sequence shown here is derived from an EMBL/GenBank/DDBJ whole genome shotgun (WGS) entry which is preliminary data.</text>
</comment>
<dbReference type="SUPFAM" id="SSF56935">
    <property type="entry name" value="Porins"/>
    <property type="match status" value="1"/>
</dbReference>
<evidence type="ECO:0000256" key="8">
    <source>
        <dbReference type="SAM" id="SignalP"/>
    </source>
</evidence>
<dbReference type="NCBIfam" id="TIGR04057">
    <property type="entry name" value="SusC_RagA_signa"/>
    <property type="match status" value="1"/>
</dbReference>
<feature type="signal peptide" evidence="8">
    <location>
        <begin position="1"/>
        <end position="24"/>
    </location>
</feature>
<keyword evidence="2 7" id="KW-0813">Transport</keyword>
<keyword evidence="3 7" id="KW-1134">Transmembrane beta strand</keyword>
<evidence type="ECO:0000256" key="2">
    <source>
        <dbReference type="ARBA" id="ARBA00022448"/>
    </source>
</evidence>
<dbReference type="Pfam" id="PF07715">
    <property type="entry name" value="Plug"/>
    <property type="match status" value="1"/>
</dbReference>
<dbReference type="PROSITE" id="PS00018">
    <property type="entry name" value="EF_HAND_1"/>
    <property type="match status" value="1"/>
</dbReference>
<accession>A0ABW2DKH7</accession>
<protein>
    <submittedName>
        <fullName evidence="10">SusC/RagA family TonB-linked outer membrane protein</fullName>
    </submittedName>
</protein>
<dbReference type="Gene3D" id="2.170.130.10">
    <property type="entry name" value="TonB-dependent receptor, plug domain"/>
    <property type="match status" value="1"/>
</dbReference>
<dbReference type="InterPro" id="IPR036942">
    <property type="entry name" value="Beta-barrel_TonB_sf"/>
</dbReference>
<dbReference type="Gene3D" id="2.60.40.1120">
    <property type="entry name" value="Carboxypeptidase-like, regulatory domain"/>
    <property type="match status" value="1"/>
</dbReference>
<dbReference type="InterPro" id="IPR023996">
    <property type="entry name" value="TonB-dep_OMP_SusC/RagA"/>
</dbReference>
<proteinExistence type="inferred from homology"/>
<keyword evidence="5 7" id="KW-0472">Membrane</keyword>
<evidence type="ECO:0000259" key="9">
    <source>
        <dbReference type="Pfam" id="PF07715"/>
    </source>
</evidence>
<keyword evidence="6 7" id="KW-0998">Cell outer membrane</keyword>
<dbReference type="InterPro" id="IPR008969">
    <property type="entry name" value="CarboxyPept-like_regulatory"/>
</dbReference>
<evidence type="ECO:0000256" key="6">
    <source>
        <dbReference type="ARBA" id="ARBA00023237"/>
    </source>
</evidence>
<feature type="domain" description="TonB-dependent receptor plug" evidence="9">
    <location>
        <begin position="232"/>
        <end position="335"/>
    </location>
</feature>
<dbReference type="InterPro" id="IPR012910">
    <property type="entry name" value="Plug_dom"/>
</dbReference>
<dbReference type="EMBL" id="JBHSYQ010000003">
    <property type="protein sequence ID" value="MFC6997098.1"/>
    <property type="molecule type" value="Genomic_DNA"/>
</dbReference>
<evidence type="ECO:0000256" key="7">
    <source>
        <dbReference type="PROSITE-ProRule" id="PRU01360"/>
    </source>
</evidence>
<dbReference type="PROSITE" id="PS52016">
    <property type="entry name" value="TONB_DEPENDENT_REC_3"/>
    <property type="match status" value="1"/>
</dbReference>
<dbReference type="Pfam" id="PF13715">
    <property type="entry name" value="CarbopepD_reg_2"/>
    <property type="match status" value="1"/>
</dbReference>
<keyword evidence="4 7" id="KW-0812">Transmembrane</keyword>
<organism evidence="10 11">
    <name type="scientific">Rufibacter roseus</name>
    <dbReference type="NCBI Taxonomy" id="1567108"/>
    <lineage>
        <taxon>Bacteria</taxon>
        <taxon>Pseudomonadati</taxon>
        <taxon>Bacteroidota</taxon>
        <taxon>Cytophagia</taxon>
        <taxon>Cytophagales</taxon>
        <taxon>Hymenobacteraceae</taxon>
        <taxon>Rufibacter</taxon>
    </lineage>
</organism>
<dbReference type="InterPro" id="IPR023997">
    <property type="entry name" value="TonB-dep_OMP_SusC/RagA_CS"/>
</dbReference>
<comment type="subcellular location">
    <subcellularLocation>
        <location evidence="1 7">Cell outer membrane</location>
        <topology evidence="1 7">Multi-pass membrane protein</topology>
    </subcellularLocation>
</comment>
<sequence>MVKSFSKPNMLIPVLLFIGLQVSAQPVASVRGAAPSSFVIREQKTVSLSKVIKEIGDYYKVNFNYDSDLFSKIKTEASVLKPISGNVNQDLERVLKPYNLRAEKVDKNTYVIIPIGPQAPAPTSSLIETNQLKADITVTGEVKDAQGFGLPGVSVVLKGVVGVGASTDVNGRYSINLPSGQENGTLVFSYIGYKTQEVPVNSRSTISITLEEDGQALSEVVVVGYGTQRRVSVVGAVDQVTSEVLVGKPAMNVTQALQGASPNLIIQQRSYEPGQSPNINIRGISTINGNGPLIVIDGIIGGDINLLNPNDIESVSVLKDAGSAAIYGSRAANGVILVTTKKGKKNTRPAVTYNALVGIQEPRVLYKPVKGYENALLRSQAAVNAGLPPIYGPDDIRRIQEQGDNEWFLNTILQNALQQSHNVSVSGGGENSTYLVSAGVADQRSNLVGPDYGHTRYNYRLNLSNEYGKFKLTSILAYTRSQIKDHSNSTQFLIVDAGRVPTYYQLKDEQGRYLTNDVLSEYNPLGVLEQGGYRKYDNDNILGNINAEYELTDFLKVRGVFGGSVTSNNHFARTIQVDYFPSGTYGANRNTNDESSRHISLNTQLLAEFNKTFNQDHITNVLVGVANESNTSRGIGLFRTNTDPELGTPVTETVIGTGSYNSHERLVESALNSVFGRVSYSFRDKYFGEFNFRYDGSSKFRSTNRWGFFPSISAGYRISEENFLSGYRDRIGDLKLRGSYGILGNQAVGDYQYLSTYFTFQNAYGFNNVGVGGTGFTFANQDIRWEKGATLNFGVDASFLNNALTLSLDYFDKTTSDMLVPPIIPALFGASLQDYNAGKFNNRGWEINLNYRVSHSIFDHSFSFNLGDSKNKVVFIEGGEVLGRADEMQRIRRDGLPYNSYVGFLRDGYFQNLEEIERGPKPAGLNLSPGDNRYVDANGDNVIDNNDLFVLGNPFPRYTFGATYNLRVKGFDLTLFFQGVGKRSTFIRGELVEPFHFNYSQVMYQHQLDFWTPQNPNARYPRLAAAGSQSVENNFRRGSDMYIYDASYVRLKNLQVGYTLPATLINKVGLKSMRAYFSGQNLYTLSKLKFLDPEITEFDNNLRNSGANSGRAYPTPVYYGFGLDVTF</sequence>
<evidence type="ECO:0000256" key="5">
    <source>
        <dbReference type="ARBA" id="ARBA00023136"/>
    </source>
</evidence>
<dbReference type="Proteomes" id="UP001596405">
    <property type="component" value="Unassembled WGS sequence"/>
</dbReference>
<evidence type="ECO:0000313" key="10">
    <source>
        <dbReference type="EMBL" id="MFC6997098.1"/>
    </source>
</evidence>
<keyword evidence="8" id="KW-0732">Signal</keyword>
<feature type="chain" id="PRO_5045181910" evidence="8">
    <location>
        <begin position="25"/>
        <end position="1127"/>
    </location>
</feature>
<evidence type="ECO:0000256" key="4">
    <source>
        <dbReference type="ARBA" id="ARBA00022692"/>
    </source>
</evidence>
<evidence type="ECO:0000313" key="11">
    <source>
        <dbReference type="Proteomes" id="UP001596405"/>
    </source>
</evidence>